<name>A0A3Q3IMZ0_MONAL</name>
<proteinExistence type="predicted"/>
<organism evidence="1 2">
    <name type="scientific">Monopterus albus</name>
    <name type="common">Swamp eel</name>
    <dbReference type="NCBI Taxonomy" id="43700"/>
    <lineage>
        <taxon>Eukaryota</taxon>
        <taxon>Metazoa</taxon>
        <taxon>Chordata</taxon>
        <taxon>Craniata</taxon>
        <taxon>Vertebrata</taxon>
        <taxon>Euteleostomi</taxon>
        <taxon>Actinopterygii</taxon>
        <taxon>Neopterygii</taxon>
        <taxon>Teleostei</taxon>
        <taxon>Neoteleostei</taxon>
        <taxon>Acanthomorphata</taxon>
        <taxon>Anabantaria</taxon>
        <taxon>Synbranchiformes</taxon>
        <taxon>Synbranchidae</taxon>
        <taxon>Monopterus</taxon>
    </lineage>
</organism>
<reference evidence="1" key="2">
    <citation type="submission" date="2025-09" db="UniProtKB">
        <authorList>
            <consortium name="Ensembl"/>
        </authorList>
    </citation>
    <scope>IDENTIFICATION</scope>
</reference>
<dbReference type="Ensembl" id="ENSMALT00000006362.1">
    <property type="protein sequence ID" value="ENSMALP00000006227.1"/>
    <property type="gene ID" value="ENSMALG00000004455.1"/>
</dbReference>
<protein>
    <submittedName>
        <fullName evidence="1">Uncharacterized protein</fullName>
    </submittedName>
</protein>
<reference evidence="1" key="1">
    <citation type="submission" date="2025-08" db="UniProtKB">
        <authorList>
            <consortium name="Ensembl"/>
        </authorList>
    </citation>
    <scope>IDENTIFICATION</scope>
</reference>
<accession>A0A3Q3IMZ0</accession>
<evidence type="ECO:0000313" key="2">
    <source>
        <dbReference type="Proteomes" id="UP000261600"/>
    </source>
</evidence>
<evidence type="ECO:0000313" key="1">
    <source>
        <dbReference type="Ensembl" id="ENSMALP00000006227.1"/>
    </source>
</evidence>
<keyword evidence="2" id="KW-1185">Reference proteome</keyword>
<dbReference type="AlphaFoldDB" id="A0A3Q3IMZ0"/>
<dbReference type="Proteomes" id="UP000261600">
    <property type="component" value="Unplaced"/>
</dbReference>
<sequence length="68" mass="7926">PKDLQHICRYPAMEQYRRNTSIRQNVERSARQRCPGDTAGENQPIIKASILTFTIIKETRQGGRELRK</sequence>